<dbReference type="EMBL" id="VUOC01000003">
    <property type="protein sequence ID" value="KAA2241690.1"/>
    <property type="molecule type" value="Genomic_DNA"/>
</dbReference>
<organism evidence="2 3">
    <name type="scientific">Chitinophaga agrisoli</name>
    <dbReference type="NCBI Taxonomy" id="2607653"/>
    <lineage>
        <taxon>Bacteria</taxon>
        <taxon>Pseudomonadati</taxon>
        <taxon>Bacteroidota</taxon>
        <taxon>Chitinophagia</taxon>
        <taxon>Chitinophagales</taxon>
        <taxon>Chitinophagaceae</taxon>
        <taxon>Chitinophaga</taxon>
    </lineage>
</organism>
<dbReference type="Pfam" id="PF18934">
    <property type="entry name" value="DUF5682"/>
    <property type="match status" value="1"/>
</dbReference>
<proteinExistence type="predicted"/>
<reference evidence="2 3" key="1">
    <citation type="submission" date="2019-09" db="EMBL/GenBank/DDBJ databases">
        <title>Chitinophaga ginsengihumi sp. nov., isolated from soil of ginseng rhizosphere.</title>
        <authorList>
            <person name="Lee J."/>
        </authorList>
    </citation>
    <scope>NUCLEOTIDE SEQUENCE [LARGE SCALE GENOMIC DNA]</scope>
    <source>
        <strain evidence="2 3">BN140078</strain>
    </source>
</reference>
<dbReference type="RefSeq" id="WP_149839197.1">
    <property type="nucleotide sequence ID" value="NZ_VUOC01000003.1"/>
</dbReference>
<protein>
    <submittedName>
        <fullName evidence="2">Uncharacterized protein</fullName>
    </submittedName>
</protein>
<feature type="compositionally biased region" description="Basic and acidic residues" evidence="1">
    <location>
        <begin position="117"/>
        <end position="127"/>
    </location>
</feature>
<dbReference type="InterPro" id="IPR050458">
    <property type="entry name" value="LolB"/>
</dbReference>
<dbReference type="Proteomes" id="UP000324611">
    <property type="component" value="Unassembled WGS sequence"/>
</dbReference>
<dbReference type="InterPro" id="IPR043737">
    <property type="entry name" value="DUF5682"/>
</dbReference>
<feature type="region of interest" description="Disordered" evidence="1">
    <location>
        <begin position="116"/>
        <end position="136"/>
    </location>
</feature>
<reference evidence="2 3" key="2">
    <citation type="submission" date="2019-09" db="EMBL/GenBank/DDBJ databases">
        <authorList>
            <person name="Jin C."/>
        </authorList>
    </citation>
    <scope>NUCLEOTIDE SEQUENCE [LARGE SCALE GENOMIC DNA]</scope>
    <source>
        <strain evidence="2 3">BN140078</strain>
    </source>
</reference>
<dbReference type="PANTHER" id="PTHR30634">
    <property type="entry name" value="OUTER MEMBRANE LOLAB LIPOPROTEIN INSERTION APPARATUS"/>
    <property type="match status" value="1"/>
</dbReference>
<name>A0A5B2VSR5_9BACT</name>
<gene>
    <name evidence="2" type="ORF">F0L74_17600</name>
</gene>
<dbReference type="PANTHER" id="PTHR30634:SF14">
    <property type="match status" value="1"/>
</dbReference>
<accession>A0A5B2VSR5</accession>
<dbReference type="AlphaFoldDB" id="A0A5B2VSR5"/>
<evidence type="ECO:0000313" key="2">
    <source>
        <dbReference type="EMBL" id="KAA2241690.1"/>
    </source>
</evidence>
<sequence length="777" mass="86603">MATHILGIRHHGPGSARNVQQFLEQLKPDIVLVEGPPDADGILQWANHAEMQPPVAILAYQTDNIRRSVFYPFSEFSPEWQAIQYARRNNIHVRFMDLPLAHRFALDEEQEAAAKAAAEKEGKEKESALLPDNDADATTVAGINNAGEETDVAAPATTLTEDEYHGDSLSWLARAAGYANTDKWWEHMFEHRLANEQVFEAVHEAMKALRDTLPERNDQEEKLREAYMRKVIRQAEKEMFPEIAVICGAWHAPALKDMPSQKADNELLKGLPKVKVECTWTPWNYNRLSYFSGYGAGIQSPGWYEHIWHHPNDDGTRWMAGVAKLFRQQNIDTSVAHVIEAVRLAESLASLRDLPKAGLEELNEATLSVLCNGESILLRLIEEQLIVSNKMGNVPADTPKPPLQVDIEKLQKRLRLPATAEWKDYTLDLRKENDLERSIFLHRLQLLGLKWGHKSEVSGKGTFKEQWRLQWDPGFTIDIIEKGTWGNTAAEAAAKYVIHQARETDSLQIVGRLLEATMPAELPQAVEVLIHQLNNLSAASGDVIQLMEVIPSLVSISRYGNVRKTDAALVTEIVTGMIARICISLPNACTAVADDAAAALLELFFKMNDAINLLQQPDITTQWQQMLRAIAGSTQTSPVISGYSTRLLADYKLLEGEELVKVFWYAMSNATAPGMAAAWLEGFLKGSGTLLLVDNNLWGVIDGWVNQLDGDTFTEVLPLLRRTFANFTAAERRKLGEKVKQGDGGSAVTIQQANDSFNAARAQQSLPVVMQLLGYPS</sequence>
<comment type="caution">
    <text evidence="2">The sequence shown here is derived from an EMBL/GenBank/DDBJ whole genome shotgun (WGS) entry which is preliminary data.</text>
</comment>
<keyword evidence="3" id="KW-1185">Reference proteome</keyword>
<evidence type="ECO:0000313" key="3">
    <source>
        <dbReference type="Proteomes" id="UP000324611"/>
    </source>
</evidence>
<evidence type="ECO:0000256" key="1">
    <source>
        <dbReference type="SAM" id="MobiDB-lite"/>
    </source>
</evidence>